<accession>A0A381YF46</accession>
<reference evidence="5" key="1">
    <citation type="submission" date="2018-05" db="EMBL/GenBank/DDBJ databases">
        <authorList>
            <person name="Lanie J.A."/>
            <person name="Ng W.-L."/>
            <person name="Kazmierczak K.M."/>
            <person name="Andrzejewski T.M."/>
            <person name="Davidsen T.M."/>
            <person name="Wayne K.J."/>
            <person name="Tettelin H."/>
            <person name="Glass J.I."/>
            <person name="Rusch D."/>
            <person name="Podicherti R."/>
            <person name="Tsui H.-C.T."/>
            <person name="Winkler M.E."/>
        </authorList>
    </citation>
    <scope>NUCLEOTIDE SEQUENCE</scope>
</reference>
<dbReference type="NCBIfam" id="TIGR01085">
    <property type="entry name" value="murE"/>
    <property type="match status" value="1"/>
</dbReference>
<evidence type="ECO:0000313" key="5">
    <source>
        <dbReference type="EMBL" id="SVA75689.1"/>
    </source>
</evidence>
<dbReference type="GO" id="GO:0005524">
    <property type="term" value="F:ATP binding"/>
    <property type="evidence" value="ECO:0007669"/>
    <property type="project" value="InterPro"/>
</dbReference>
<gene>
    <name evidence="5" type="ORF">METZ01_LOCUS128543</name>
</gene>
<evidence type="ECO:0008006" key="6">
    <source>
        <dbReference type="Google" id="ProtNLM"/>
    </source>
</evidence>
<dbReference type="HAMAP" id="MF_00208">
    <property type="entry name" value="MurE"/>
    <property type="match status" value="1"/>
</dbReference>
<dbReference type="InterPro" id="IPR036615">
    <property type="entry name" value="Mur_ligase_C_dom_sf"/>
</dbReference>
<feature type="domain" description="Mur ligase central" evidence="4">
    <location>
        <begin position="118"/>
        <end position="317"/>
    </location>
</feature>
<dbReference type="PANTHER" id="PTHR23135:SF4">
    <property type="entry name" value="UDP-N-ACETYLMURAMOYL-L-ALANYL-D-GLUTAMATE--2,6-DIAMINOPIMELATE LIGASE MURE HOMOLOG, CHLOROPLASTIC"/>
    <property type="match status" value="1"/>
</dbReference>
<dbReference type="InterPro" id="IPR005761">
    <property type="entry name" value="UDP-N-AcMur-Glu-dNH2Pim_ligase"/>
</dbReference>
<dbReference type="InterPro" id="IPR000713">
    <property type="entry name" value="Mur_ligase_N"/>
</dbReference>
<name>A0A381YF46_9ZZZZ</name>
<comment type="similarity">
    <text evidence="1">Belongs to the MurCDEF family. MurE subfamily.</text>
</comment>
<dbReference type="Gene3D" id="3.40.1190.10">
    <property type="entry name" value="Mur-like, catalytic domain"/>
    <property type="match status" value="1"/>
</dbReference>
<dbReference type="EMBL" id="UINC01018098">
    <property type="protein sequence ID" value="SVA75689.1"/>
    <property type="molecule type" value="Genomic_DNA"/>
</dbReference>
<dbReference type="SUPFAM" id="SSF63418">
    <property type="entry name" value="MurE/MurF N-terminal domain"/>
    <property type="match status" value="1"/>
</dbReference>
<dbReference type="SUPFAM" id="SSF53623">
    <property type="entry name" value="MurD-like peptide ligases, catalytic domain"/>
    <property type="match status" value="1"/>
</dbReference>
<organism evidence="5">
    <name type="scientific">marine metagenome</name>
    <dbReference type="NCBI Taxonomy" id="408172"/>
    <lineage>
        <taxon>unclassified sequences</taxon>
        <taxon>metagenomes</taxon>
        <taxon>ecological metagenomes</taxon>
    </lineage>
</organism>
<dbReference type="SUPFAM" id="SSF53244">
    <property type="entry name" value="MurD-like peptide ligases, peptide-binding domain"/>
    <property type="match status" value="1"/>
</dbReference>
<dbReference type="Pfam" id="PF08245">
    <property type="entry name" value="Mur_ligase_M"/>
    <property type="match status" value="1"/>
</dbReference>
<evidence type="ECO:0000259" key="3">
    <source>
        <dbReference type="Pfam" id="PF02875"/>
    </source>
</evidence>
<dbReference type="InterPro" id="IPR036565">
    <property type="entry name" value="Mur-like_cat_sf"/>
</dbReference>
<dbReference type="InterPro" id="IPR013221">
    <property type="entry name" value="Mur_ligase_cen"/>
</dbReference>
<dbReference type="NCBIfam" id="NF001124">
    <property type="entry name" value="PRK00139.1-2"/>
    <property type="match status" value="1"/>
</dbReference>
<sequence>MSEKNLEKLMVGVETTDSLGNLNLAIKHIAFDSRKVHPGALFVAIPGDKHNGEAFIKDAWVKGAVAFVTQSPLKSLSLPSMEGRGFTALCVKDSRKALSKISANFYNQPSEHLNLTGVTGTNGKTTLTYILEALSRAAGRQAGVIGTINCHFGETIIPAVMTTPESLDLNQSIRQMVDAGISDCFLEVSSHALSQKRVYDMSFEVGIFTNLSRDHLDFHGNMDEYKNSKAKLFRENRVKVPVINIDDPTGKEFAVEFNRGVISIGKNRAADFSAEDITLEATGSRFTLKTPSGSMQVRTNLLGEHNVYNLLSAAAAASVQGISLDVIQNVFQKIPTIPGRFESVNNGQNFSVLVDYAHTEDALSKSITAAKAFTKGKVIVVFGCGGDRDRGKRKKMGQVALKNADFSVITSDNPRTEDPERIIDDICKDITDTGSYKTITNRREAIGYAIGRAEKNDLVLIAGKGHEDYQIVGTKKEHFDDQEVAKEFLGKRTH</sequence>
<dbReference type="GO" id="GO:0051301">
    <property type="term" value="P:cell division"/>
    <property type="evidence" value="ECO:0007669"/>
    <property type="project" value="InterPro"/>
</dbReference>
<feature type="domain" description="Mur ligase C-terminal" evidence="3">
    <location>
        <begin position="339"/>
        <end position="465"/>
    </location>
</feature>
<evidence type="ECO:0000256" key="1">
    <source>
        <dbReference type="ARBA" id="ARBA00005898"/>
    </source>
</evidence>
<dbReference type="Pfam" id="PF02875">
    <property type="entry name" value="Mur_ligase_C"/>
    <property type="match status" value="1"/>
</dbReference>
<dbReference type="GO" id="GO:0016881">
    <property type="term" value="F:acid-amino acid ligase activity"/>
    <property type="evidence" value="ECO:0007669"/>
    <property type="project" value="InterPro"/>
</dbReference>
<dbReference type="Gene3D" id="3.40.1390.10">
    <property type="entry name" value="MurE/MurF, N-terminal domain"/>
    <property type="match status" value="1"/>
</dbReference>
<evidence type="ECO:0000259" key="2">
    <source>
        <dbReference type="Pfam" id="PF01225"/>
    </source>
</evidence>
<dbReference type="Gene3D" id="3.90.190.20">
    <property type="entry name" value="Mur ligase, C-terminal domain"/>
    <property type="match status" value="1"/>
</dbReference>
<dbReference type="NCBIfam" id="NF001126">
    <property type="entry name" value="PRK00139.1-4"/>
    <property type="match status" value="1"/>
</dbReference>
<evidence type="ECO:0000259" key="4">
    <source>
        <dbReference type="Pfam" id="PF08245"/>
    </source>
</evidence>
<dbReference type="InterPro" id="IPR004101">
    <property type="entry name" value="Mur_ligase_C"/>
</dbReference>
<dbReference type="AlphaFoldDB" id="A0A381YF46"/>
<protein>
    <recommendedName>
        <fullName evidence="6">Mur ligase central domain-containing protein</fullName>
    </recommendedName>
</protein>
<dbReference type="Pfam" id="PF01225">
    <property type="entry name" value="Mur_ligase"/>
    <property type="match status" value="1"/>
</dbReference>
<dbReference type="InterPro" id="IPR035911">
    <property type="entry name" value="MurE/MurF_N"/>
</dbReference>
<dbReference type="PANTHER" id="PTHR23135">
    <property type="entry name" value="MUR LIGASE FAMILY MEMBER"/>
    <property type="match status" value="1"/>
</dbReference>
<feature type="domain" description="Mur ligase N-terminal catalytic" evidence="2">
    <location>
        <begin position="26"/>
        <end position="106"/>
    </location>
</feature>
<dbReference type="GO" id="GO:0008360">
    <property type="term" value="P:regulation of cell shape"/>
    <property type="evidence" value="ECO:0007669"/>
    <property type="project" value="InterPro"/>
</dbReference>
<dbReference type="GO" id="GO:0005737">
    <property type="term" value="C:cytoplasm"/>
    <property type="evidence" value="ECO:0007669"/>
    <property type="project" value="InterPro"/>
</dbReference>
<proteinExistence type="inferred from homology"/>